<proteinExistence type="predicted"/>
<reference evidence="4 5" key="1">
    <citation type="submission" date="2015-03" db="EMBL/GenBank/DDBJ databases">
        <authorList>
            <consortium name="Pathogen Informatics"/>
        </authorList>
    </citation>
    <scope>NUCLEOTIDE SEQUENCE [LARGE SCALE GENOMIC DNA]</scope>
    <source>
        <strain evidence="1 4">3476</strain>
        <strain evidence="2 5">A1104</strain>
        <strain evidence="3 6">D4891</strain>
    </source>
</reference>
<evidence type="ECO:0000313" key="2">
    <source>
        <dbReference type="EMBL" id="CNT83676.1"/>
    </source>
</evidence>
<accession>A0A655BXS1</accession>
<evidence type="ECO:0000313" key="6">
    <source>
        <dbReference type="Proteomes" id="UP000042394"/>
    </source>
</evidence>
<evidence type="ECO:0000313" key="3">
    <source>
        <dbReference type="EMBL" id="CNT92221.1"/>
    </source>
</evidence>
<organism evidence="2 5">
    <name type="scientific">Salmonella enterica subsp. enterica serovar Bovismorbificans</name>
    <dbReference type="NCBI Taxonomy" id="58097"/>
    <lineage>
        <taxon>Bacteria</taxon>
        <taxon>Pseudomonadati</taxon>
        <taxon>Pseudomonadota</taxon>
        <taxon>Gammaproteobacteria</taxon>
        <taxon>Enterobacterales</taxon>
        <taxon>Enterobacteriaceae</taxon>
        <taxon>Salmonella</taxon>
    </lineage>
</organism>
<dbReference type="Proteomes" id="UP000039541">
    <property type="component" value="Unassembled WGS sequence"/>
</dbReference>
<dbReference type="EMBL" id="CQPD01000011">
    <property type="protein sequence ID" value="CNT92221.1"/>
    <property type="molecule type" value="Genomic_DNA"/>
</dbReference>
<sequence>MNMAQIQRWIRNGKRLVVIPRFQRVTQLHDMANRIVHQFNGVNPTRRVAGMTGLPQDANDIRDMPFVRAYRLQRRRFANDRAVRT</sequence>
<dbReference type="AlphaFoldDB" id="A0A655BXS1"/>
<dbReference type="Proteomes" id="UP000041314">
    <property type="component" value="Unassembled WGS sequence"/>
</dbReference>
<protein>
    <submittedName>
        <fullName evidence="2">Uncharacterized protein</fullName>
    </submittedName>
</protein>
<dbReference type="EMBL" id="CQPC01000006">
    <property type="protein sequence ID" value="CNT71265.1"/>
    <property type="molecule type" value="Genomic_DNA"/>
</dbReference>
<evidence type="ECO:0000313" key="4">
    <source>
        <dbReference type="Proteomes" id="UP000039541"/>
    </source>
</evidence>
<evidence type="ECO:0000313" key="1">
    <source>
        <dbReference type="EMBL" id="CNT71265.1"/>
    </source>
</evidence>
<dbReference type="Proteomes" id="UP000042394">
    <property type="component" value="Unassembled WGS sequence"/>
</dbReference>
<evidence type="ECO:0000313" key="5">
    <source>
        <dbReference type="Proteomes" id="UP000041314"/>
    </source>
</evidence>
<dbReference type="EMBL" id="CQPA01000006">
    <property type="protein sequence ID" value="CNT83676.1"/>
    <property type="molecule type" value="Genomic_DNA"/>
</dbReference>
<gene>
    <name evidence="2" type="ORF">ERS008198_01171</name>
    <name evidence="1" type="ORF">ERS008202_00731</name>
    <name evidence="3" type="ORF">ERS008207_01349</name>
</gene>
<name>A0A655BXS1_SALET</name>